<keyword evidence="3" id="KW-1185">Reference proteome</keyword>
<reference evidence="2 3" key="1">
    <citation type="submission" date="2020-03" db="EMBL/GenBank/DDBJ databases">
        <title>Whole genome shotgun sequence of Phytohabitans rumicis NBRC 108638.</title>
        <authorList>
            <person name="Komaki H."/>
            <person name="Tamura T."/>
        </authorList>
    </citation>
    <scope>NUCLEOTIDE SEQUENCE [LARGE SCALE GENOMIC DNA]</scope>
    <source>
        <strain evidence="2 3">NBRC 108638</strain>
    </source>
</reference>
<dbReference type="EMBL" id="BLPG01000001">
    <property type="protein sequence ID" value="GFJ95364.1"/>
    <property type="molecule type" value="Genomic_DNA"/>
</dbReference>
<sequence>MGEVAPNGDGMAMNLPEIRAVLDELGKLGGDLKADWGGRQTQIGALERPLGNGPLGRSFARDYNTVVVDLTAAADKLLAAPERHASTGEQCLGPTTKPGPRPTGRSRSERRPWRFRSRSTPAVCGHSSST</sequence>
<reference evidence="2 3" key="2">
    <citation type="submission" date="2020-03" db="EMBL/GenBank/DDBJ databases">
        <authorList>
            <person name="Ichikawa N."/>
            <person name="Kimura A."/>
            <person name="Kitahashi Y."/>
            <person name="Uohara A."/>
        </authorList>
    </citation>
    <scope>NUCLEOTIDE SEQUENCE [LARGE SCALE GENOMIC DNA]</scope>
    <source>
        <strain evidence="2 3">NBRC 108638</strain>
    </source>
</reference>
<evidence type="ECO:0000256" key="1">
    <source>
        <dbReference type="SAM" id="MobiDB-lite"/>
    </source>
</evidence>
<feature type="region of interest" description="Disordered" evidence="1">
    <location>
        <begin position="81"/>
        <end position="130"/>
    </location>
</feature>
<organism evidence="2 3">
    <name type="scientific">Phytohabitans rumicis</name>
    <dbReference type="NCBI Taxonomy" id="1076125"/>
    <lineage>
        <taxon>Bacteria</taxon>
        <taxon>Bacillati</taxon>
        <taxon>Actinomycetota</taxon>
        <taxon>Actinomycetes</taxon>
        <taxon>Micromonosporales</taxon>
        <taxon>Micromonosporaceae</taxon>
    </lineage>
</organism>
<proteinExistence type="predicted"/>
<name>A0A6V8LGI2_9ACTN</name>
<evidence type="ECO:0000313" key="3">
    <source>
        <dbReference type="Proteomes" id="UP000482960"/>
    </source>
</evidence>
<dbReference type="Proteomes" id="UP000482960">
    <property type="component" value="Unassembled WGS sequence"/>
</dbReference>
<dbReference type="RefSeq" id="WP_173082921.1">
    <property type="nucleotide sequence ID" value="NZ_BLPG01000001.1"/>
</dbReference>
<protein>
    <submittedName>
        <fullName evidence="2">Uncharacterized protein</fullName>
    </submittedName>
</protein>
<feature type="compositionally biased region" description="Low complexity" evidence="1">
    <location>
        <begin position="93"/>
        <end position="105"/>
    </location>
</feature>
<gene>
    <name evidence="2" type="ORF">Prum_090060</name>
</gene>
<evidence type="ECO:0000313" key="2">
    <source>
        <dbReference type="EMBL" id="GFJ95364.1"/>
    </source>
</evidence>
<comment type="caution">
    <text evidence="2">The sequence shown here is derived from an EMBL/GenBank/DDBJ whole genome shotgun (WGS) entry which is preliminary data.</text>
</comment>
<accession>A0A6V8LGI2</accession>
<dbReference type="AlphaFoldDB" id="A0A6V8LGI2"/>